<dbReference type="Gene3D" id="3.40.50.2300">
    <property type="match status" value="2"/>
</dbReference>
<dbReference type="SUPFAM" id="SSF47413">
    <property type="entry name" value="lambda repressor-like DNA-binding domains"/>
    <property type="match status" value="1"/>
</dbReference>
<dbReference type="SMART" id="SM00354">
    <property type="entry name" value="HTH_LACI"/>
    <property type="match status" value="1"/>
</dbReference>
<dbReference type="PROSITE" id="PS50943">
    <property type="entry name" value="HTH_CROC1"/>
    <property type="match status" value="1"/>
</dbReference>
<dbReference type="PANTHER" id="PTHR30146">
    <property type="entry name" value="LACI-RELATED TRANSCRIPTIONAL REPRESSOR"/>
    <property type="match status" value="1"/>
</dbReference>
<dbReference type="Pfam" id="PF00356">
    <property type="entry name" value="LacI"/>
    <property type="match status" value="1"/>
</dbReference>
<feature type="region of interest" description="Disordered" evidence="4">
    <location>
        <begin position="1"/>
        <end position="28"/>
    </location>
</feature>
<dbReference type="PANTHER" id="PTHR30146:SF153">
    <property type="entry name" value="LACTOSE OPERON REPRESSOR"/>
    <property type="match status" value="1"/>
</dbReference>
<evidence type="ECO:0000256" key="3">
    <source>
        <dbReference type="ARBA" id="ARBA00023163"/>
    </source>
</evidence>
<comment type="caution">
    <text evidence="7">The sequence shown here is derived from an EMBL/GenBank/DDBJ whole genome shotgun (WGS) entry which is preliminary data.</text>
</comment>
<dbReference type="PROSITE" id="PS50932">
    <property type="entry name" value="HTH_LACI_2"/>
    <property type="match status" value="1"/>
</dbReference>
<gene>
    <name evidence="7" type="ORF">SCOCK_70031</name>
</gene>
<dbReference type="InterPro" id="IPR000843">
    <property type="entry name" value="HTH_LacI"/>
</dbReference>
<feature type="compositionally biased region" description="Polar residues" evidence="4">
    <location>
        <begin position="1"/>
        <end position="10"/>
    </location>
</feature>
<dbReference type="InterPro" id="IPR046335">
    <property type="entry name" value="LacI/GalR-like_sensor"/>
</dbReference>
<keyword evidence="3" id="KW-0804">Transcription</keyword>
<feature type="compositionally biased region" description="Low complexity" evidence="4">
    <location>
        <begin position="18"/>
        <end position="28"/>
    </location>
</feature>
<dbReference type="EMBL" id="CAJSLV010000103">
    <property type="protein sequence ID" value="CAG6398347.1"/>
    <property type="molecule type" value="Genomic_DNA"/>
</dbReference>
<dbReference type="AlphaFoldDB" id="A0A9W4E2P4"/>
<name>A0A9W4E2P4_9ACTN</name>
<keyword evidence="1" id="KW-0805">Transcription regulation</keyword>
<evidence type="ECO:0000256" key="1">
    <source>
        <dbReference type="ARBA" id="ARBA00023015"/>
    </source>
</evidence>
<dbReference type="CDD" id="cd01392">
    <property type="entry name" value="HTH_LacI"/>
    <property type="match status" value="1"/>
</dbReference>
<sequence>MVDTGRTNVPDQAPQAGPATSPRPAAEAPAARVTIAAIAQEAGVSVATVSKVLNGHSQVSDSTREKVEALLESHNYLRRRSRPTHTVGLIDLVINELDSPWSVELVRGVEEYAAQHRTGVVVTAVHRRPADTLRWLDNLAQRGSDGVILAVTELAQAQRRQVQALNAPLVVVDPVGNPDPSIPSVGATNWHGGLTATQHLLELGHRRIGLLAGPEDVLSARARLDGYRAALEGAGIPVDPRLMRPGDFHHGTGLTGMSELLALPDPPTAVFACSDLQALGAYEALRHAGLQVGRDVSIVGFDDLPTSSWSSPPLTTVRQPLSQMAAMAARIVLQGVDTVLPGGMRRLELATELVVRASTGPLRD</sequence>
<dbReference type="GO" id="GO:0003700">
    <property type="term" value="F:DNA-binding transcription factor activity"/>
    <property type="evidence" value="ECO:0007669"/>
    <property type="project" value="TreeGrafter"/>
</dbReference>
<protein>
    <submittedName>
        <fullName evidence="7">LacI family transcriptional regulator</fullName>
    </submittedName>
</protein>
<feature type="domain" description="HTH lacI-type" evidence="5">
    <location>
        <begin position="33"/>
        <end position="87"/>
    </location>
</feature>
<evidence type="ECO:0000259" key="5">
    <source>
        <dbReference type="PROSITE" id="PS50932"/>
    </source>
</evidence>
<dbReference type="InterPro" id="IPR001387">
    <property type="entry name" value="Cro/C1-type_HTH"/>
</dbReference>
<dbReference type="Pfam" id="PF13377">
    <property type="entry name" value="Peripla_BP_3"/>
    <property type="match status" value="1"/>
</dbReference>
<dbReference type="SUPFAM" id="SSF53822">
    <property type="entry name" value="Periplasmic binding protein-like I"/>
    <property type="match status" value="1"/>
</dbReference>
<evidence type="ECO:0000256" key="2">
    <source>
        <dbReference type="ARBA" id="ARBA00023125"/>
    </source>
</evidence>
<evidence type="ECO:0000259" key="6">
    <source>
        <dbReference type="PROSITE" id="PS50943"/>
    </source>
</evidence>
<proteinExistence type="predicted"/>
<dbReference type="InterPro" id="IPR028082">
    <property type="entry name" value="Peripla_BP_I"/>
</dbReference>
<keyword evidence="2" id="KW-0238">DNA-binding</keyword>
<organism evidence="7 8">
    <name type="scientific">Actinacidiphila cocklensis</name>
    <dbReference type="NCBI Taxonomy" id="887465"/>
    <lineage>
        <taxon>Bacteria</taxon>
        <taxon>Bacillati</taxon>
        <taxon>Actinomycetota</taxon>
        <taxon>Actinomycetes</taxon>
        <taxon>Kitasatosporales</taxon>
        <taxon>Streptomycetaceae</taxon>
        <taxon>Actinacidiphila</taxon>
    </lineage>
</organism>
<dbReference type="InterPro" id="IPR010982">
    <property type="entry name" value="Lambda_DNA-bd_dom_sf"/>
</dbReference>
<accession>A0A9W4E2P4</accession>
<reference evidence="7" key="1">
    <citation type="submission" date="2021-05" db="EMBL/GenBank/DDBJ databases">
        <authorList>
            <person name="Arsene-Ploetze F."/>
        </authorList>
    </citation>
    <scope>NUCLEOTIDE SEQUENCE</scope>
    <source>
        <strain evidence="7">DSM 42138</strain>
    </source>
</reference>
<feature type="domain" description="HTH cro/C1-type" evidence="6">
    <location>
        <begin position="34"/>
        <end position="77"/>
    </location>
</feature>
<keyword evidence="8" id="KW-1185">Reference proteome</keyword>
<evidence type="ECO:0000313" key="7">
    <source>
        <dbReference type="EMBL" id="CAG6398347.1"/>
    </source>
</evidence>
<evidence type="ECO:0000313" key="8">
    <source>
        <dbReference type="Proteomes" id="UP001152519"/>
    </source>
</evidence>
<dbReference type="Gene3D" id="1.10.260.40">
    <property type="entry name" value="lambda repressor-like DNA-binding domains"/>
    <property type="match status" value="1"/>
</dbReference>
<dbReference type="CDD" id="cd06296">
    <property type="entry name" value="PBP1_CatR-like"/>
    <property type="match status" value="1"/>
</dbReference>
<dbReference type="Proteomes" id="UP001152519">
    <property type="component" value="Unassembled WGS sequence"/>
</dbReference>
<evidence type="ECO:0000256" key="4">
    <source>
        <dbReference type="SAM" id="MobiDB-lite"/>
    </source>
</evidence>
<dbReference type="GO" id="GO:0000976">
    <property type="term" value="F:transcription cis-regulatory region binding"/>
    <property type="evidence" value="ECO:0007669"/>
    <property type="project" value="TreeGrafter"/>
</dbReference>